<evidence type="ECO:0000313" key="2">
    <source>
        <dbReference type="EMBL" id="OJA21615.1"/>
    </source>
</evidence>
<sequence>MATLLTELGQCIRGCESTCDRLMGVLDPAHKANFKAGSRTSKVLEPSLSRQSDQPTPTIDPDVSSEDIGSAVSRGAMFNLPFTPIVSIDIDHSVTLPSLAPLADPIASNQLEPPVVEKVSVTTLSTRKDKTVTKRRLPSTSATKGRSKKIKEKRDEIDDIFGF</sequence>
<reference evidence="2 3" key="1">
    <citation type="submission" date="2016-03" db="EMBL/GenBank/DDBJ databases">
        <title>Comparative genomics of the ectomycorrhizal sister species Rhizopogon vinicolor and Rhizopogon vesiculosus (Basidiomycota: Boletales) reveals a divergence of the mating type B locus.</title>
        <authorList>
            <person name="Mujic A.B."/>
            <person name="Kuo A."/>
            <person name="Tritt A."/>
            <person name="Lipzen A."/>
            <person name="Chen C."/>
            <person name="Johnson J."/>
            <person name="Sharma A."/>
            <person name="Barry K."/>
            <person name="Grigoriev I.V."/>
            <person name="Spatafora J.W."/>
        </authorList>
    </citation>
    <scope>NUCLEOTIDE SEQUENCE [LARGE SCALE GENOMIC DNA]</scope>
    <source>
        <strain evidence="2 3">AM-OR11-056</strain>
    </source>
</reference>
<feature type="region of interest" description="Disordered" evidence="1">
    <location>
        <begin position="37"/>
        <end position="67"/>
    </location>
</feature>
<dbReference type="Proteomes" id="UP000183567">
    <property type="component" value="Unassembled WGS sequence"/>
</dbReference>
<organism evidence="2 3">
    <name type="scientific">Rhizopogon vesiculosus</name>
    <dbReference type="NCBI Taxonomy" id="180088"/>
    <lineage>
        <taxon>Eukaryota</taxon>
        <taxon>Fungi</taxon>
        <taxon>Dikarya</taxon>
        <taxon>Basidiomycota</taxon>
        <taxon>Agaricomycotina</taxon>
        <taxon>Agaricomycetes</taxon>
        <taxon>Agaricomycetidae</taxon>
        <taxon>Boletales</taxon>
        <taxon>Suillineae</taxon>
        <taxon>Rhizopogonaceae</taxon>
        <taxon>Rhizopogon</taxon>
    </lineage>
</organism>
<feature type="compositionally biased region" description="Polar residues" evidence="1">
    <location>
        <begin position="48"/>
        <end position="57"/>
    </location>
</feature>
<dbReference type="OrthoDB" id="114080at2759"/>
<dbReference type="EMBL" id="LVVM01000080">
    <property type="protein sequence ID" value="OJA21615.1"/>
    <property type="molecule type" value="Genomic_DNA"/>
</dbReference>
<keyword evidence="3" id="KW-1185">Reference proteome</keyword>
<dbReference type="AlphaFoldDB" id="A0A1J8QLQ4"/>
<proteinExistence type="predicted"/>
<name>A0A1J8QLQ4_9AGAM</name>
<dbReference type="STRING" id="180088.A0A1J8QLQ4"/>
<evidence type="ECO:0000256" key="1">
    <source>
        <dbReference type="SAM" id="MobiDB-lite"/>
    </source>
</evidence>
<comment type="caution">
    <text evidence="2">The sequence shown here is derived from an EMBL/GenBank/DDBJ whole genome shotgun (WGS) entry which is preliminary data.</text>
</comment>
<protein>
    <submittedName>
        <fullName evidence="2">Uncharacterized protein</fullName>
    </submittedName>
</protein>
<feature type="region of interest" description="Disordered" evidence="1">
    <location>
        <begin position="127"/>
        <end position="163"/>
    </location>
</feature>
<gene>
    <name evidence="2" type="ORF">AZE42_01683</name>
</gene>
<evidence type="ECO:0000313" key="3">
    <source>
        <dbReference type="Proteomes" id="UP000183567"/>
    </source>
</evidence>
<accession>A0A1J8QLQ4</accession>